<dbReference type="EC" id="2.7.13.3" evidence="2"/>
<comment type="caution">
    <text evidence="12">The sequence shown here is derived from an EMBL/GenBank/DDBJ whole genome shotgun (WGS) entry which is preliminary data.</text>
</comment>
<reference evidence="12 13" key="1">
    <citation type="submission" date="2019-03" db="EMBL/GenBank/DDBJ databases">
        <title>Genomic Encyclopedia of Type Strains, Phase IV (KMG-IV): sequencing the most valuable type-strain genomes for metagenomic binning, comparative biology and taxonomic classification.</title>
        <authorList>
            <person name="Goeker M."/>
        </authorList>
    </citation>
    <scope>NUCLEOTIDE SEQUENCE [LARGE SCALE GENOMIC DNA]</scope>
    <source>
        <strain evidence="12 13">DSM 1709</strain>
    </source>
</reference>
<dbReference type="SMART" id="SM00387">
    <property type="entry name" value="HATPase_c"/>
    <property type="match status" value="1"/>
</dbReference>
<keyword evidence="6" id="KW-0547">Nucleotide-binding</keyword>
<evidence type="ECO:0000259" key="11">
    <source>
        <dbReference type="PROSITE" id="PS50109"/>
    </source>
</evidence>
<dbReference type="Proteomes" id="UP000295106">
    <property type="component" value="Unassembled WGS sequence"/>
</dbReference>
<proteinExistence type="predicted"/>
<evidence type="ECO:0000256" key="1">
    <source>
        <dbReference type="ARBA" id="ARBA00000085"/>
    </source>
</evidence>
<dbReference type="PROSITE" id="PS50109">
    <property type="entry name" value="HIS_KIN"/>
    <property type="match status" value="1"/>
</dbReference>
<dbReference type="GO" id="GO:0000155">
    <property type="term" value="F:phosphorelay sensor kinase activity"/>
    <property type="evidence" value="ECO:0007669"/>
    <property type="project" value="InterPro"/>
</dbReference>
<dbReference type="InterPro" id="IPR036097">
    <property type="entry name" value="HisK_dim/P_sf"/>
</dbReference>
<dbReference type="Gene3D" id="1.10.287.130">
    <property type="match status" value="1"/>
</dbReference>
<dbReference type="PANTHER" id="PTHR43065">
    <property type="entry name" value="SENSOR HISTIDINE KINASE"/>
    <property type="match status" value="1"/>
</dbReference>
<evidence type="ECO:0000256" key="2">
    <source>
        <dbReference type="ARBA" id="ARBA00012438"/>
    </source>
</evidence>
<organism evidence="12 13">
    <name type="scientific">Rubrivivax gelatinosus</name>
    <name type="common">Rhodocyclus gelatinosus</name>
    <name type="synonym">Rhodopseudomonas gelatinosa</name>
    <dbReference type="NCBI Taxonomy" id="28068"/>
    <lineage>
        <taxon>Bacteria</taxon>
        <taxon>Pseudomonadati</taxon>
        <taxon>Pseudomonadota</taxon>
        <taxon>Betaproteobacteria</taxon>
        <taxon>Burkholderiales</taxon>
        <taxon>Sphaerotilaceae</taxon>
        <taxon>Rubrivivax</taxon>
    </lineage>
</organism>
<dbReference type="Pfam" id="PF12974">
    <property type="entry name" value="Phosphonate-bd"/>
    <property type="match status" value="1"/>
</dbReference>
<dbReference type="Pfam" id="PF02518">
    <property type="entry name" value="HATPase_c"/>
    <property type="match status" value="1"/>
</dbReference>
<dbReference type="PRINTS" id="PR00344">
    <property type="entry name" value="BCTRLSENSOR"/>
</dbReference>
<evidence type="ECO:0000313" key="12">
    <source>
        <dbReference type="EMBL" id="TCP04665.1"/>
    </source>
</evidence>
<evidence type="ECO:0000256" key="4">
    <source>
        <dbReference type="ARBA" id="ARBA00022679"/>
    </source>
</evidence>
<dbReference type="InterPro" id="IPR031305">
    <property type="entry name" value="Casein_CS"/>
</dbReference>
<comment type="catalytic activity">
    <reaction evidence="1">
        <text>ATP + protein L-histidine = ADP + protein N-phospho-L-histidine.</text>
        <dbReference type="EC" id="2.7.13.3"/>
    </reaction>
</comment>
<protein>
    <recommendedName>
        <fullName evidence="2">histidine kinase</fullName>
        <ecNumber evidence="2">2.7.13.3</ecNumber>
    </recommendedName>
</protein>
<dbReference type="SUPFAM" id="SSF47384">
    <property type="entry name" value="Homodimeric domain of signal transducing histidine kinase"/>
    <property type="match status" value="1"/>
</dbReference>
<evidence type="ECO:0000256" key="7">
    <source>
        <dbReference type="ARBA" id="ARBA00022777"/>
    </source>
</evidence>
<dbReference type="InterPro" id="IPR004358">
    <property type="entry name" value="Sig_transdc_His_kin-like_C"/>
</dbReference>
<dbReference type="Gene3D" id="3.30.565.10">
    <property type="entry name" value="Histidine kinase-like ATPase, C-terminal domain"/>
    <property type="match status" value="1"/>
</dbReference>
<keyword evidence="8" id="KW-0067">ATP-binding</keyword>
<keyword evidence="9" id="KW-0902">Two-component regulatory system</keyword>
<dbReference type="InterPro" id="IPR036890">
    <property type="entry name" value="HATPase_C_sf"/>
</dbReference>
<dbReference type="CDD" id="cd00082">
    <property type="entry name" value="HisKA"/>
    <property type="match status" value="1"/>
</dbReference>
<evidence type="ECO:0000256" key="10">
    <source>
        <dbReference type="SAM" id="SignalP"/>
    </source>
</evidence>
<sequence length="585" mass="63539">MRLLIVLCCLLAAAVARADEVRIGVLAYQGSERAARDFEPTAAQLQRTLPEHRFTLWPLDAAGLAAAVARGELDFVVTNPGYYVELESAHGVTRLATLESREHAVPTDSVGSTVVVPNRPGHAERFEDLAGRRVAVVAADAFGGWRVVWREMAEAGVKPTRLAALVETGFPMERVIDALRAGRADAGVLRTCLLEELIAAGRVHADEFAVVGERPAGAFPCRLSSRLYPDWPFARLAGTSPDLAKAVTASLLTMAPVDGRAWTAPQDYSSVHALFRTLKIGPYEYLSQTTLRGLVAGYWPWFAAAAAALAWWLVHVARVESLVRRRTAELTREIQEREKAEQAARLHREQRDQFSRLGILGEMASNIAHELNQPLAAITNYAEGMTRYIDAGRSDTAFLRDGARGIAGQAERAAVIIRRIRGFVRRRDARREPLDLDVVVGETLPLFAHAAARRAIPLVWRPHGALPAVNADRIEIEQVLLNLLQNALDATPDGVAHEHGIVVTTAQGEAGVELAVRDHGSGLPPEVQARLFDAFFTTKPQGLGLGLSICRTIVESHGGRLTASAEPDGGATMRVVLPPATEEPR</sequence>
<keyword evidence="3" id="KW-0597">Phosphoprotein</keyword>
<feature type="signal peptide" evidence="10">
    <location>
        <begin position="1"/>
        <end position="18"/>
    </location>
</feature>
<dbReference type="EMBL" id="SLXD01000002">
    <property type="protein sequence ID" value="TCP04665.1"/>
    <property type="molecule type" value="Genomic_DNA"/>
</dbReference>
<accession>A0A4R2MH78</accession>
<dbReference type="GO" id="GO:0005524">
    <property type="term" value="F:ATP binding"/>
    <property type="evidence" value="ECO:0007669"/>
    <property type="project" value="UniProtKB-KW"/>
</dbReference>
<gene>
    <name evidence="12" type="ORF">EV684_102426</name>
</gene>
<feature type="chain" id="PRO_5020316233" description="histidine kinase" evidence="10">
    <location>
        <begin position="19"/>
        <end position="585"/>
    </location>
</feature>
<dbReference type="SMART" id="SM00388">
    <property type="entry name" value="HisKA"/>
    <property type="match status" value="1"/>
</dbReference>
<dbReference type="PROSITE" id="PS00306">
    <property type="entry name" value="CASEIN_ALPHA_BETA"/>
    <property type="match status" value="1"/>
</dbReference>
<dbReference type="InterPro" id="IPR003594">
    <property type="entry name" value="HATPase_dom"/>
</dbReference>
<dbReference type="Pfam" id="PF00512">
    <property type="entry name" value="HisKA"/>
    <property type="match status" value="1"/>
</dbReference>
<dbReference type="SUPFAM" id="SSF55874">
    <property type="entry name" value="ATPase domain of HSP90 chaperone/DNA topoisomerase II/histidine kinase"/>
    <property type="match status" value="1"/>
</dbReference>
<dbReference type="InterPro" id="IPR003661">
    <property type="entry name" value="HisK_dim/P_dom"/>
</dbReference>
<evidence type="ECO:0000256" key="3">
    <source>
        <dbReference type="ARBA" id="ARBA00022553"/>
    </source>
</evidence>
<dbReference type="SUPFAM" id="SSF53850">
    <property type="entry name" value="Periplasmic binding protein-like II"/>
    <property type="match status" value="1"/>
</dbReference>
<name>A0A4R2MH78_RUBGE</name>
<dbReference type="PANTHER" id="PTHR43065:SF46">
    <property type="entry name" value="C4-DICARBOXYLATE TRANSPORT SENSOR PROTEIN DCTB"/>
    <property type="match status" value="1"/>
</dbReference>
<dbReference type="OrthoDB" id="8559580at2"/>
<dbReference type="InterPro" id="IPR005467">
    <property type="entry name" value="His_kinase_dom"/>
</dbReference>
<dbReference type="RefSeq" id="WP_132645149.1">
    <property type="nucleotide sequence ID" value="NZ_CP181386.1"/>
</dbReference>
<evidence type="ECO:0000256" key="9">
    <source>
        <dbReference type="ARBA" id="ARBA00023012"/>
    </source>
</evidence>
<keyword evidence="5 10" id="KW-0732">Signal</keyword>
<dbReference type="GeneID" id="99684789"/>
<dbReference type="Gene3D" id="3.40.190.10">
    <property type="entry name" value="Periplasmic binding protein-like II"/>
    <property type="match status" value="1"/>
</dbReference>
<evidence type="ECO:0000313" key="13">
    <source>
        <dbReference type="Proteomes" id="UP000295106"/>
    </source>
</evidence>
<keyword evidence="4" id="KW-0808">Transferase</keyword>
<feature type="domain" description="Histidine kinase" evidence="11">
    <location>
        <begin position="366"/>
        <end position="581"/>
    </location>
</feature>
<evidence type="ECO:0000256" key="8">
    <source>
        <dbReference type="ARBA" id="ARBA00022840"/>
    </source>
</evidence>
<keyword evidence="7 12" id="KW-0418">Kinase</keyword>
<dbReference type="AlphaFoldDB" id="A0A4R2MH78"/>
<evidence type="ECO:0000256" key="6">
    <source>
        <dbReference type="ARBA" id="ARBA00022741"/>
    </source>
</evidence>
<evidence type="ECO:0000256" key="5">
    <source>
        <dbReference type="ARBA" id="ARBA00022729"/>
    </source>
</evidence>